<feature type="transmembrane region" description="Helical" evidence="1">
    <location>
        <begin position="58"/>
        <end position="80"/>
    </location>
</feature>
<keyword evidence="4" id="KW-1185">Reference proteome</keyword>
<evidence type="ECO:0000313" key="4">
    <source>
        <dbReference type="Proteomes" id="UP000603728"/>
    </source>
</evidence>
<accession>A0ABS1KGE2</accession>
<dbReference type="Proteomes" id="UP000603728">
    <property type="component" value="Unassembled WGS sequence"/>
</dbReference>
<evidence type="ECO:0000313" key="3">
    <source>
        <dbReference type="EMBL" id="MBL0738551.1"/>
    </source>
</evidence>
<name>A0ABS1KGE2_9FLAO</name>
<keyword evidence="1" id="KW-0812">Transmembrane</keyword>
<dbReference type="EMBL" id="JAERSF010000003">
    <property type="protein sequence ID" value="MBL0738551.1"/>
    <property type="molecule type" value="Genomic_DNA"/>
</dbReference>
<dbReference type="InterPro" id="IPR025588">
    <property type="entry name" value="YcxB-like_C"/>
</dbReference>
<gene>
    <name evidence="3" type="ORF">JI750_16770</name>
</gene>
<reference evidence="3 4" key="1">
    <citation type="submission" date="2021-01" db="EMBL/GenBank/DDBJ databases">
        <title>Genome seq and assembly of Flavobacterium sp. GN10.</title>
        <authorList>
            <person name="Chhetri G."/>
        </authorList>
    </citation>
    <scope>NUCLEOTIDE SEQUENCE [LARGE SCALE GENOMIC DNA]</scope>
    <source>
        <strain evidence="3 4">GN10</strain>
    </source>
</reference>
<comment type="caution">
    <text evidence="3">The sequence shown here is derived from an EMBL/GenBank/DDBJ whole genome shotgun (WGS) entry which is preliminary data.</text>
</comment>
<feature type="transmembrane region" description="Helical" evidence="1">
    <location>
        <begin position="33"/>
        <end position="52"/>
    </location>
</feature>
<evidence type="ECO:0000256" key="1">
    <source>
        <dbReference type="SAM" id="Phobius"/>
    </source>
</evidence>
<protein>
    <submittedName>
        <fullName evidence="3">YcxB family protein</fullName>
    </submittedName>
</protein>
<feature type="domain" description="YcxB-like C-terminal" evidence="2">
    <location>
        <begin position="108"/>
        <end position="151"/>
    </location>
</feature>
<proteinExistence type="predicted"/>
<sequence length="180" mass="21770">MNTTNFLLEFKLNFSEIRKLNKMYFKYLFRERFIYISIFFPLIVISFDFASINEDTDLSAWLIRSLALIIFFVAIEYSFINTISKISFQLTKKLLKFERFHSKYKITFTSEEIYVRSPLGELTHKWSKIEKAILTKNFLFLYVKERNNYIISISRKDYNFRKIEELLIFIEKNAIPIVKV</sequence>
<organism evidence="3 4">
    <name type="scientific">Flavobacterium tagetis</name>
    <dbReference type="NCBI Taxonomy" id="2801336"/>
    <lineage>
        <taxon>Bacteria</taxon>
        <taxon>Pseudomonadati</taxon>
        <taxon>Bacteroidota</taxon>
        <taxon>Flavobacteriia</taxon>
        <taxon>Flavobacteriales</taxon>
        <taxon>Flavobacteriaceae</taxon>
        <taxon>Flavobacterium</taxon>
    </lineage>
</organism>
<evidence type="ECO:0000259" key="2">
    <source>
        <dbReference type="Pfam" id="PF14317"/>
    </source>
</evidence>
<dbReference type="Pfam" id="PF14317">
    <property type="entry name" value="YcxB"/>
    <property type="match status" value="1"/>
</dbReference>
<keyword evidence="1" id="KW-0472">Membrane</keyword>
<keyword evidence="1" id="KW-1133">Transmembrane helix</keyword>